<evidence type="ECO:0000259" key="9">
    <source>
        <dbReference type="Pfam" id="PF00155"/>
    </source>
</evidence>
<comment type="subunit">
    <text evidence="2">Homodimer.</text>
</comment>
<dbReference type="EMBL" id="JADBJN010000001">
    <property type="protein sequence ID" value="KAG5685020.1"/>
    <property type="molecule type" value="Genomic_DNA"/>
</dbReference>
<keyword evidence="3" id="KW-0032">Aminotransferase</keyword>
<dbReference type="FunFam" id="3.90.1150.10:FF:000010">
    <property type="entry name" value="Alanine aminotransferase 2"/>
    <property type="match status" value="1"/>
</dbReference>
<evidence type="ECO:0000256" key="2">
    <source>
        <dbReference type="ARBA" id="ARBA00011738"/>
    </source>
</evidence>
<evidence type="ECO:0000256" key="6">
    <source>
        <dbReference type="ARBA" id="ARBA00025708"/>
    </source>
</evidence>
<protein>
    <recommendedName>
        <fullName evidence="7">alanine transaminase</fullName>
        <ecNumber evidence="7">2.6.1.2</ecNumber>
    </recommendedName>
</protein>
<keyword evidence="11" id="KW-1185">Reference proteome</keyword>
<sequence length="121" mass="13762">MKEKEKCFQSLKERALLVVSTFNSIEGLSCNPAQGAMYCFVSIDLPPKAIEAAKKANQTPDTFYAFQLLEQTGICVVPGSGFGQQPGTYHFRTTILPQMDKLKHMLELFRKFQEKFLTEYK</sequence>
<dbReference type="InterPro" id="IPR045088">
    <property type="entry name" value="ALAT1/2-like"/>
</dbReference>
<evidence type="ECO:0000256" key="1">
    <source>
        <dbReference type="ARBA" id="ARBA00001933"/>
    </source>
</evidence>
<reference evidence="10" key="1">
    <citation type="submission" date="2021-03" db="EMBL/GenBank/DDBJ databases">
        <title>Chromosome level genome of the anhydrobiotic midge Polypedilum vanderplanki.</title>
        <authorList>
            <person name="Yoshida Y."/>
            <person name="Kikawada T."/>
            <person name="Gusev O."/>
        </authorList>
    </citation>
    <scope>NUCLEOTIDE SEQUENCE</scope>
    <source>
        <strain evidence="10">NIAS01</strain>
        <tissue evidence="10">Whole body or cell culture</tissue>
    </source>
</reference>
<dbReference type="SUPFAM" id="SSF53383">
    <property type="entry name" value="PLP-dependent transferases"/>
    <property type="match status" value="1"/>
</dbReference>
<evidence type="ECO:0000256" key="4">
    <source>
        <dbReference type="ARBA" id="ARBA00022679"/>
    </source>
</evidence>
<evidence type="ECO:0000313" key="10">
    <source>
        <dbReference type="EMBL" id="KAG5685020.1"/>
    </source>
</evidence>
<proteinExistence type="predicted"/>
<dbReference type="InterPro" id="IPR015424">
    <property type="entry name" value="PyrdxlP-dep_Trfase"/>
</dbReference>
<dbReference type="PANTHER" id="PTHR11751">
    <property type="entry name" value="ALANINE AMINOTRANSFERASE"/>
    <property type="match status" value="1"/>
</dbReference>
<comment type="caution">
    <text evidence="10">The sequence shown here is derived from an EMBL/GenBank/DDBJ whole genome shotgun (WGS) entry which is preliminary data.</text>
</comment>
<comment type="pathway">
    <text evidence="6">Amino-acid degradation; L-alanine degradation via transaminase pathway; pyruvate from L-alanine: step 1/1.</text>
</comment>
<evidence type="ECO:0000256" key="7">
    <source>
        <dbReference type="ARBA" id="ARBA00026106"/>
    </source>
</evidence>
<dbReference type="Gene3D" id="3.90.1150.10">
    <property type="entry name" value="Aspartate Aminotransferase, domain 1"/>
    <property type="match status" value="1"/>
</dbReference>
<accession>A0A9J6CSW8</accession>
<dbReference type="GO" id="GO:0030170">
    <property type="term" value="F:pyridoxal phosphate binding"/>
    <property type="evidence" value="ECO:0007669"/>
    <property type="project" value="InterPro"/>
</dbReference>
<evidence type="ECO:0000256" key="8">
    <source>
        <dbReference type="ARBA" id="ARBA00047412"/>
    </source>
</evidence>
<organism evidence="10 11">
    <name type="scientific">Polypedilum vanderplanki</name>
    <name type="common">Sleeping chironomid midge</name>
    <dbReference type="NCBI Taxonomy" id="319348"/>
    <lineage>
        <taxon>Eukaryota</taxon>
        <taxon>Metazoa</taxon>
        <taxon>Ecdysozoa</taxon>
        <taxon>Arthropoda</taxon>
        <taxon>Hexapoda</taxon>
        <taxon>Insecta</taxon>
        <taxon>Pterygota</taxon>
        <taxon>Neoptera</taxon>
        <taxon>Endopterygota</taxon>
        <taxon>Diptera</taxon>
        <taxon>Nematocera</taxon>
        <taxon>Chironomoidea</taxon>
        <taxon>Chironomidae</taxon>
        <taxon>Chironominae</taxon>
        <taxon>Polypedilum</taxon>
        <taxon>Polypedilum</taxon>
    </lineage>
</organism>
<dbReference type="Pfam" id="PF00155">
    <property type="entry name" value="Aminotran_1_2"/>
    <property type="match status" value="1"/>
</dbReference>
<dbReference type="InterPro" id="IPR004839">
    <property type="entry name" value="Aminotransferase_I/II_large"/>
</dbReference>
<feature type="domain" description="Aminotransferase class I/classII large" evidence="9">
    <location>
        <begin position="9"/>
        <end position="101"/>
    </location>
</feature>
<dbReference type="AlphaFoldDB" id="A0A9J6CSW8"/>
<keyword evidence="5" id="KW-0663">Pyridoxal phosphate</keyword>
<comment type="catalytic activity">
    <reaction evidence="8">
        <text>L-alanine + 2-oxoglutarate = pyruvate + L-glutamate</text>
        <dbReference type="Rhea" id="RHEA:19453"/>
        <dbReference type="ChEBI" id="CHEBI:15361"/>
        <dbReference type="ChEBI" id="CHEBI:16810"/>
        <dbReference type="ChEBI" id="CHEBI:29985"/>
        <dbReference type="ChEBI" id="CHEBI:57972"/>
        <dbReference type="EC" id="2.6.1.2"/>
    </reaction>
</comment>
<evidence type="ECO:0000256" key="3">
    <source>
        <dbReference type="ARBA" id="ARBA00022576"/>
    </source>
</evidence>
<dbReference type="Proteomes" id="UP001107558">
    <property type="component" value="Chromosome 1"/>
</dbReference>
<dbReference type="InterPro" id="IPR015422">
    <property type="entry name" value="PyrdxlP-dep_Trfase_small"/>
</dbReference>
<dbReference type="OrthoDB" id="1732682at2759"/>
<keyword evidence="4" id="KW-0808">Transferase</keyword>
<dbReference type="EC" id="2.6.1.2" evidence="7"/>
<name>A0A9J6CSW8_POLVA</name>
<evidence type="ECO:0000256" key="5">
    <source>
        <dbReference type="ARBA" id="ARBA00022898"/>
    </source>
</evidence>
<gene>
    <name evidence="10" type="ORF">PVAND_014223</name>
</gene>
<evidence type="ECO:0000313" key="11">
    <source>
        <dbReference type="Proteomes" id="UP001107558"/>
    </source>
</evidence>
<dbReference type="GO" id="GO:0004021">
    <property type="term" value="F:L-alanine:2-oxoglutarate aminotransferase activity"/>
    <property type="evidence" value="ECO:0007669"/>
    <property type="project" value="UniProtKB-EC"/>
</dbReference>
<dbReference type="PANTHER" id="PTHR11751:SF29">
    <property type="entry name" value="ALANINE TRANSAMINASE"/>
    <property type="match status" value="1"/>
</dbReference>
<comment type="cofactor">
    <cofactor evidence="1">
        <name>pyridoxal 5'-phosphate</name>
        <dbReference type="ChEBI" id="CHEBI:597326"/>
    </cofactor>
</comment>